<dbReference type="RefSeq" id="WP_004624611.1">
    <property type="nucleotide sequence ID" value="NZ_AORV01000025.1"/>
</dbReference>
<proteinExistence type="predicted"/>
<evidence type="ECO:0000313" key="2">
    <source>
        <dbReference type="Proteomes" id="UP000014155"/>
    </source>
</evidence>
<name>S0FLV7_RUMCE</name>
<dbReference type="AlphaFoldDB" id="S0FLV7"/>
<dbReference type="EMBL" id="AORV01000025">
    <property type="protein sequence ID" value="EMS72877.1"/>
    <property type="molecule type" value="Genomic_DNA"/>
</dbReference>
<accession>S0FLV7</accession>
<organism evidence="1 2">
    <name type="scientific">Ruminiclostridium cellobioparum subsp. termitidis CT1112</name>
    <dbReference type="NCBI Taxonomy" id="1195236"/>
    <lineage>
        <taxon>Bacteria</taxon>
        <taxon>Bacillati</taxon>
        <taxon>Bacillota</taxon>
        <taxon>Clostridia</taxon>
        <taxon>Eubacteriales</taxon>
        <taxon>Oscillospiraceae</taxon>
        <taxon>Ruminiclostridium</taxon>
    </lineage>
</organism>
<keyword evidence="2" id="KW-1185">Reference proteome</keyword>
<dbReference type="Proteomes" id="UP000014155">
    <property type="component" value="Unassembled WGS sequence"/>
</dbReference>
<protein>
    <submittedName>
        <fullName evidence="1">Uncharacterized protein</fullName>
    </submittedName>
</protein>
<comment type="caution">
    <text evidence="1">The sequence shown here is derived from an EMBL/GenBank/DDBJ whole genome shotgun (WGS) entry which is preliminary data.</text>
</comment>
<gene>
    <name evidence="1" type="ORF">CTER_1224</name>
</gene>
<sequence length="58" mass="6931">MISLKELREQNKLPQKYIADFFAIDVREILDYLPNDIRNLYIGTEMQLIRRGKLLSFS</sequence>
<reference evidence="1 2" key="1">
    <citation type="journal article" date="2013" name="Genome Announc.">
        <title>Draft Genome Sequence of the Cellulolytic, Mesophilic, Anaerobic Bacterium Clostridium termitidis Strain CT1112 (DSM 5398).</title>
        <authorList>
            <person name="Lal S."/>
            <person name="Ramachandran U."/>
            <person name="Zhang X."/>
            <person name="Munir R."/>
            <person name="Sparling R."/>
            <person name="Levin D.B."/>
        </authorList>
    </citation>
    <scope>NUCLEOTIDE SEQUENCE [LARGE SCALE GENOMIC DNA]</scope>
    <source>
        <strain evidence="1 2">CT1112</strain>
    </source>
</reference>
<evidence type="ECO:0000313" key="1">
    <source>
        <dbReference type="EMBL" id="EMS72877.1"/>
    </source>
</evidence>